<gene>
    <name evidence="2" type="ORF">GCM10023187_40160</name>
</gene>
<dbReference type="Gene3D" id="3.40.630.30">
    <property type="match status" value="1"/>
</dbReference>
<keyword evidence="3" id="KW-1185">Reference proteome</keyword>
<evidence type="ECO:0000313" key="2">
    <source>
        <dbReference type="EMBL" id="GAA4412677.1"/>
    </source>
</evidence>
<dbReference type="PROSITE" id="PS51186">
    <property type="entry name" value="GNAT"/>
    <property type="match status" value="1"/>
</dbReference>
<dbReference type="InterPro" id="IPR052523">
    <property type="entry name" value="Trichothecene_AcTrans"/>
</dbReference>
<reference evidence="3" key="1">
    <citation type="journal article" date="2019" name="Int. J. Syst. Evol. Microbiol.">
        <title>The Global Catalogue of Microorganisms (GCM) 10K type strain sequencing project: providing services to taxonomists for standard genome sequencing and annotation.</title>
        <authorList>
            <consortium name="The Broad Institute Genomics Platform"/>
            <consortium name="The Broad Institute Genome Sequencing Center for Infectious Disease"/>
            <person name="Wu L."/>
            <person name="Ma J."/>
        </authorList>
    </citation>
    <scope>NUCLEOTIDE SEQUENCE [LARGE SCALE GENOMIC DNA]</scope>
    <source>
        <strain evidence="3">JCM 17925</strain>
    </source>
</reference>
<evidence type="ECO:0000313" key="3">
    <source>
        <dbReference type="Proteomes" id="UP001500936"/>
    </source>
</evidence>
<dbReference type="SUPFAM" id="SSF55729">
    <property type="entry name" value="Acyl-CoA N-acyltransferases (Nat)"/>
    <property type="match status" value="1"/>
</dbReference>
<dbReference type="Pfam" id="PF00583">
    <property type="entry name" value="Acetyltransf_1"/>
    <property type="match status" value="1"/>
</dbReference>
<dbReference type="PANTHER" id="PTHR42791:SF1">
    <property type="entry name" value="N-ACETYLTRANSFERASE DOMAIN-CONTAINING PROTEIN"/>
    <property type="match status" value="1"/>
</dbReference>
<evidence type="ECO:0000259" key="1">
    <source>
        <dbReference type="PROSITE" id="PS51186"/>
    </source>
</evidence>
<comment type="caution">
    <text evidence="2">The sequence shown here is derived from an EMBL/GenBank/DDBJ whole genome shotgun (WGS) entry which is preliminary data.</text>
</comment>
<dbReference type="PANTHER" id="PTHR42791">
    <property type="entry name" value="GNAT FAMILY ACETYLTRANSFERASE"/>
    <property type="match status" value="1"/>
</dbReference>
<dbReference type="InterPro" id="IPR000182">
    <property type="entry name" value="GNAT_dom"/>
</dbReference>
<feature type="domain" description="N-acetyltransferase" evidence="1">
    <location>
        <begin position="127"/>
        <end position="270"/>
    </location>
</feature>
<name>A0ABP8KPP7_9BACT</name>
<dbReference type="RefSeq" id="WP_345269739.1">
    <property type="nucleotide sequence ID" value="NZ_BAABHB010000009.1"/>
</dbReference>
<proteinExistence type="predicted"/>
<dbReference type="Proteomes" id="UP001500936">
    <property type="component" value="Unassembled WGS sequence"/>
</dbReference>
<dbReference type="EMBL" id="BAABHB010000009">
    <property type="protein sequence ID" value="GAA4412677.1"/>
    <property type="molecule type" value="Genomic_DNA"/>
</dbReference>
<dbReference type="CDD" id="cd04301">
    <property type="entry name" value="NAT_SF"/>
    <property type="match status" value="1"/>
</dbReference>
<protein>
    <submittedName>
        <fullName evidence="2">GNAT family N-acetyltransferase</fullName>
    </submittedName>
</protein>
<sequence>MSKSQSFLIRDNFIEKATYIARIAPAMYVDEYDDIALVDCGLPADTFNVLIPKTNNPDRLHSVLARKVSYFNQKNYPMSLWVWEDTYAESLYPLIRNMGLTGDEVNLGMVAALDERPPANRAIEDFTIHRVRQPEDYHLFADVLATLFGSSPEAQQVRRYYEIVGSLQRPDDSLQLYLGRYGGQVVSTGAIFYGAESAGIYDIATREGMRGRGFGSAMFQHLLNRIRESPARTAVLQASPDGIDIYKRAGFQEVCTVQVFENRHLLTILG</sequence>
<organism evidence="2 3">
    <name type="scientific">Nibrella viscosa</name>
    <dbReference type="NCBI Taxonomy" id="1084524"/>
    <lineage>
        <taxon>Bacteria</taxon>
        <taxon>Pseudomonadati</taxon>
        <taxon>Bacteroidota</taxon>
        <taxon>Cytophagia</taxon>
        <taxon>Cytophagales</taxon>
        <taxon>Spirosomataceae</taxon>
        <taxon>Nibrella</taxon>
    </lineage>
</organism>
<accession>A0ABP8KPP7</accession>
<dbReference type="InterPro" id="IPR016181">
    <property type="entry name" value="Acyl_CoA_acyltransferase"/>
</dbReference>